<dbReference type="Proteomes" id="UP000324241">
    <property type="component" value="Unassembled WGS sequence"/>
</dbReference>
<dbReference type="EMBL" id="QUQM01000012">
    <property type="protein sequence ID" value="KAA8641313.1"/>
    <property type="molecule type" value="Genomic_DNA"/>
</dbReference>
<sequence length="165" mass="17746">MPSLAKVTATLFSGSNHSPDFGWATNVPHLIPCAISFQDPPPSGLSLTRKDRKTGNSLKPPSRTCVRHIKSYAHSCAPSDPDRIAARSTNGCHPLLRSSASAAWECSFQGLRAEDSTFVGDLLPGCWRVFGQGKLTGGRRNRIDIAAPYSIHMPPIRGPRAKAGK</sequence>
<comment type="caution">
    <text evidence="1">The sequence shown here is derived from an EMBL/GenBank/DDBJ whole genome shotgun (WGS) entry which is preliminary data.</text>
</comment>
<protein>
    <submittedName>
        <fullName evidence="1">Uncharacterized protein</fullName>
    </submittedName>
</protein>
<gene>
    <name evidence="1" type="ORF">ATNIH1004_002053</name>
</gene>
<dbReference type="RefSeq" id="XP_033420675.1">
    <property type="nucleotide sequence ID" value="XM_033566748.1"/>
</dbReference>
<dbReference type="AlphaFoldDB" id="A0A5M9M8R2"/>
<dbReference type="GeneID" id="54324755"/>
<evidence type="ECO:0000313" key="2">
    <source>
        <dbReference type="Proteomes" id="UP000324241"/>
    </source>
</evidence>
<name>A0A5M9M8R2_9EURO</name>
<accession>A0A5M9M8R2</accession>
<proteinExistence type="predicted"/>
<reference evidence="1 2" key="1">
    <citation type="submission" date="2019-08" db="EMBL/GenBank/DDBJ databases">
        <title>The genome sequence of a newly discovered highly antifungal drug resistant Aspergillus species, Aspergillus tanneri NIH 1004.</title>
        <authorList>
            <person name="Mounaud S."/>
            <person name="Singh I."/>
            <person name="Joardar V."/>
            <person name="Pakala S."/>
            <person name="Pakala S."/>
            <person name="Venepally P."/>
            <person name="Chung J.K."/>
            <person name="Losada L."/>
            <person name="Nierman W.C."/>
        </authorList>
    </citation>
    <scope>NUCLEOTIDE SEQUENCE [LARGE SCALE GENOMIC DNA]</scope>
    <source>
        <strain evidence="1 2">NIH1004</strain>
    </source>
</reference>
<organism evidence="1 2">
    <name type="scientific">Aspergillus tanneri</name>
    <dbReference type="NCBI Taxonomy" id="1220188"/>
    <lineage>
        <taxon>Eukaryota</taxon>
        <taxon>Fungi</taxon>
        <taxon>Dikarya</taxon>
        <taxon>Ascomycota</taxon>
        <taxon>Pezizomycotina</taxon>
        <taxon>Eurotiomycetes</taxon>
        <taxon>Eurotiomycetidae</taxon>
        <taxon>Eurotiales</taxon>
        <taxon>Aspergillaceae</taxon>
        <taxon>Aspergillus</taxon>
        <taxon>Aspergillus subgen. Circumdati</taxon>
    </lineage>
</organism>
<evidence type="ECO:0000313" key="1">
    <source>
        <dbReference type="EMBL" id="KAA8641313.1"/>
    </source>
</evidence>